<evidence type="ECO:0008006" key="4">
    <source>
        <dbReference type="Google" id="ProtNLM"/>
    </source>
</evidence>
<dbReference type="Proteomes" id="UP000609651">
    <property type="component" value="Unassembled WGS sequence"/>
</dbReference>
<feature type="compositionally biased region" description="Basic residues" evidence="1">
    <location>
        <begin position="12"/>
        <end position="21"/>
    </location>
</feature>
<protein>
    <recommendedName>
        <fullName evidence="4">Type 4 fimbrial biogenesis protein PilX N-terminal domain-containing protein</fullName>
    </recommendedName>
</protein>
<accession>A0ABX1VEW4</accession>
<feature type="region of interest" description="Disordered" evidence="1">
    <location>
        <begin position="1"/>
        <end position="21"/>
    </location>
</feature>
<sequence>MRRSVTPPPPPRARRSAARRPAPRSGAALLLAIIVASLAALLTIALMDATRLRVRAAINTRDYETARYVAEAGLHRGLCELEQDITWRDGVSNVTFPPNPTAYGGTGGLTSMYSVTVTDGVDGEVDLRAIGTVVRDDGNVTRVLTATVKQGG</sequence>
<reference evidence="2 3" key="1">
    <citation type="journal article" date="2020" name="Syst. Appl. Microbiol.">
        <title>Alienimonas chondri sp. nov., a novel planctomycete isolated from the biofilm of the red alga Chondrus crispus.</title>
        <authorList>
            <person name="Vitorino I."/>
            <person name="Albuquerque L."/>
            <person name="Wiegand S."/>
            <person name="Kallscheuer N."/>
            <person name="da Costa M.S."/>
            <person name="Lobo-da-Cunha A."/>
            <person name="Jogler C."/>
            <person name="Lage O.M."/>
        </authorList>
    </citation>
    <scope>NUCLEOTIDE SEQUENCE [LARGE SCALE GENOMIC DNA]</scope>
    <source>
        <strain evidence="2 3">LzC2</strain>
    </source>
</reference>
<proteinExistence type="predicted"/>
<evidence type="ECO:0000313" key="2">
    <source>
        <dbReference type="EMBL" id="NNJ26269.1"/>
    </source>
</evidence>
<comment type="caution">
    <text evidence="2">The sequence shown here is derived from an EMBL/GenBank/DDBJ whole genome shotgun (WGS) entry which is preliminary data.</text>
</comment>
<feature type="compositionally biased region" description="Pro residues" evidence="1">
    <location>
        <begin position="1"/>
        <end position="11"/>
    </location>
</feature>
<organism evidence="2 3">
    <name type="scientific">Alienimonas chondri</name>
    <dbReference type="NCBI Taxonomy" id="2681879"/>
    <lineage>
        <taxon>Bacteria</taxon>
        <taxon>Pseudomonadati</taxon>
        <taxon>Planctomycetota</taxon>
        <taxon>Planctomycetia</taxon>
        <taxon>Planctomycetales</taxon>
        <taxon>Planctomycetaceae</taxon>
        <taxon>Alienimonas</taxon>
    </lineage>
</organism>
<gene>
    <name evidence="2" type="ORF">LzC2_23510</name>
</gene>
<name>A0ABX1VEW4_9PLAN</name>
<evidence type="ECO:0000256" key="1">
    <source>
        <dbReference type="SAM" id="MobiDB-lite"/>
    </source>
</evidence>
<evidence type="ECO:0000313" key="3">
    <source>
        <dbReference type="Proteomes" id="UP000609651"/>
    </source>
</evidence>
<dbReference type="EMBL" id="WTPX01000069">
    <property type="protein sequence ID" value="NNJ26269.1"/>
    <property type="molecule type" value="Genomic_DNA"/>
</dbReference>
<keyword evidence="3" id="KW-1185">Reference proteome</keyword>